<dbReference type="AlphaFoldDB" id="A0A8E3APZ8"/>
<dbReference type="CDD" id="cd19100">
    <property type="entry name" value="AKR_unchar"/>
    <property type="match status" value="1"/>
</dbReference>
<keyword evidence="6" id="KW-1185">Reference proteome</keyword>
<dbReference type="PROSITE" id="PS51379">
    <property type="entry name" value="4FE4S_FER_2"/>
    <property type="match status" value="2"/>
</dbReference>
<evidence type="ECO:0000313" key="5">
    <source>
        <dbReference type="EMBL" id="PTW47693.1"/>
    </source>
</evidence>
<dbReference type="OrthoDB" id="9768851at2"/>
<dbReference type="Gene3D" id="3.30.70.20">
    <property type="match status" value="1"/>
</dbReference>
<dbReference type="InterPro" id="IPR017896">
    <property type="entry name" value="4Fe4S_Fe-S-bd"/>
</dbReference>
<accession>A0A8E3APZ8</accession>
<organism evidence="5 6">
    <name type="scientific">Rhodovulum kholense</name>
    <dbReference type="NCBI Taxonomy" id="453584"/>
    <lineage>
        <taxon>Bacteria</taxon>
        <taxon>Pseudomonadati</taxon>
        <taxon>Pseudomonadota</taxon>
        <taxon>Alphaproteobacteria</taxon>
        <taxon>Rhodobacterales</taxon>
        <taxon>Paracoccaceae</taxon>
        <taxon>Rhodovulum</taxon>
    </lineage>
</organism>
<dbReference type="InterPro" id="IPR036812">
    <property type="entry name" value="NAD(P)_OxRdtase_dom_sf"/>
</dbReference>
<keyword evidence="3" id="KW-0411">Iron-sulfur</keyword>
<name>A0A8E3APZ8_9RHOB</name>
<dbReference type="InterPro" id="IPR053135">
    <property type="entry name" value="AKR2_Oxidoreductase"/>
</dbReference>
<reference evidence="5 6" key="1">
    <citation type="submission" date="2018-04" db="EMBL/GenBank/DDBJ databases">
        <title>Genomic Encyclopedia of Archaeal and Bacterial Type Strains, Phase II (KMG-II): from individual species to whole genera.</title>
        <authorList>
            <person name="Goeker M."/>
        </authorList>
    </citation>
    <scope>NUCLEOTIDE SEQUENCE [LARGE SCALE GENOMIC DNA]</scope>
    <source>
        <strain evidence="5 6">DSM 19783</strain>
    </source>
</reference>
<dbReference type="InterPro" id="IPR017900">
    <property type="entry name" value="4Fe4S_Fe_S_CS"/>
</dbReference>
<dbReference type="Pfam" id="PF00248">
    <property type="entry name" value="Aldo_ket_red"/>
    <property type="match status" value="1"/>
</dbReference>
<sequence>MALALDRRPLGKTGIEVSAMGIGSSPFRHGAAADWAGLLEEAYDCGITYYDTARSYVNGEAVIAHLPPRVRDGLTIATKTGARGGPHCLRDLQTSLRTMGRDHIDLWMTHMVETMREYELCTDLGGFCDVAVAARTAGLVRATGASFHAPTEVILRAIEERAFDVVMFPFNVLGRETVFGSPISDYRDRLLPAARANGVGVVVMKVLAGGEMKHGAPRLGFLADPATGQDTLSGAIRYALMQPGIATAVLGMANRTELRRNLAAGIGVGPDPEACRTLEARVAAASPGECTRCAACLDVCPEGIEIPKVFRLLDQDRFFGMTGIARFKYARMQPDASACARCGKCAEVCPEDFDIARLLQLAHVRLTQATRPAGSRQTEEENTHG</sequence>
<evidence type="ECO:0000259" key="4">
    <source>
        <dbReference type="PROSITE" id="PS51379"/>
    </source>
</evidence>
<dbReference type="PANTHER" id="PTHR43312">
    <property type="entry name" value="D-THREO-ALDOSE 1-DEHYDROGENASE"/>
    <property type="match status" value="1"/>
</dbReference>
<dbReference type="Proteomes" id="UP000244037">
    <property type="component" value="Unassembled WGS sequence"/>
</dbReference>
<dbReference type="InterPro" id="IPR023210">
    <property type="entry name" value="NADP_OxRdtase_dom"/>
</dbReference>
<evidence type="ECO:0000256" key="2">
    <source>
        <dbReference type="ARBA" id="ARBA00023004"/>
    </source>
</evidence>
<dbReference type="SUPFAM" id="SSF46548">
    <property type="entry name" value="alpha-helical ferredoxin"/>
    <property type="match status" value="1"/>
</dbReference>
<dbReference type="SUPFAM" id="SSF51430">
    <property type="entry name" value="NAD(P)-linked oxidoreductase"/>
    <property type="match status" value="1"/>
</dbReference>
<dbReference type="GO" id="GO:0046872">
    <property type="term" value="F:metal ion binding"/>
    <property type="evidence" value="ECO:0007669"/>
    <property type="project" value="UniProtKB-KW"/>
</dbReference>
<comment type="caution">
    <text evidence="5">The sequence shown here is derived from an EMBL/GenBank/DDBJ whole genome shotgun (WGS) entry which is preliminary data.</text>
</comment>
<keyword evidence="2" id="KW-0408">Iron</keyword>
<keyword evidence="1" id="KW-0479">Metal-binding</keyword>
<gene>
    <name evidence="5" type="ORF">C8N38_10950</name>
</gene>
<proteinExistence type="predicted"/>
<evidence type="ECO:0000256" key="1">
    <source>
        <dbReference type="ARBA" id="ARBA00022723"/>
    </source>
</evidence>
<protein>
    <submittedName>
        <fullName evidence="5">Putative aldo/keto reductase-like oxidoreductase</fullName>
    </submittedName>
</protein>
<dbReference type="EMBL" id="QAYC01000009">
    <property type="protein sequence ID" value="PTW47693.1"/>
    <property type="molecule type" value="Genomic_DNA"/>
</dbReference>
<dbReference type="PANTHER" id="PTHR43312:SF1">
    <property type="entry name" value="NADP-DEPENDENT OXIDOREDUCTASE DOMAIN-CONTAINING PROTEIN"/>
    <property type="match status" value="1"/>
</dbReference>
<feature type="domain" description="4Fe-4S ferredoxin-type" evidence="4">
    <location>
        <begin position="330"/>
        <end position="352"/>
    </location>
</feature>
<dbReference type="GO" id="GO:0051536">
    <property type="term" value="F:iron-sulfur cluster binding"/>
    <property type="evidence" value="ECO:0007669"/>
    <property type="project" value="UniProtKB-KW"/>
</dbReference>
<dbReference type="Pfam" id="PF13534">
    <property type="entry name" value="Fer4_17"/>
    <property type="match status" value="1"/>
</dbReference>
<evidence type="ECO:0000256" key="3">
    <source>
        <dbReference type="ARBA" id="ARBA00023014"/>
    </source>
</evidence>
<dbReference type="PROSITE" id="PS00198">
    <property type="entry name" value="4FE4S_FER_1"/>
    <property type="match status" value="2"/>
</dbReference>
<feature type="domain" description="4Fe-4S ferredoxin-type" evidence="4">
    <location>
        <begin position="281"/>
        <end position="309"/>
    </location>
</feature>
<dbReference type="RefSeq" id="WP_158272350.1">
    <property type="nucleotide sequence ID" value="NZ_QAYC01000009.1"/>
</dbReference>
<evidence type="ECO:0000313" key="6">
    <source>
        <dbReference type="Proteomes" id="UP000244037"/>
    </source>
</evidence>
<dbReference type="Gene3D" id="3.20.20.100">
    <property type="entry name" value="NADP-dependent oxidoreductase domain"/>
    <property type="match status" value="1"/>
</dbReference>